<evidence type="ECO:0000313" key="1">
    <source>
        <dbReference type="EMBL" id="QKS70330.1"/>
    </source>
</evidence>
<dbReference type="EMBL" id="CP041372">
    <property type="protein sequence ID" value="QKS70330.1"/>
    <property type="molecule type" value="Genomic_DNA"/>
</dbReference>
<gene>
    <name evidence="1" type="ORF">FLK61_26605</name>
</gene>
<dbReference type="InterPro" id="IPR043128">
    <property type="entry name" value="Rev_trsase/Diguanyl_cyclase"/>
</dbReference>
<keyword evidence="2" id="KW-1185">Reference proteome</keyword>
<organism evidence="1 2">
    <name type="scientific">Paenalkalicoccus suaedae</name>
    <dbReference type="NCBI Taxonomy" id="2592382"/>
    <lineage>
        <taxon>Bacteria</taxon>
        <taxon>Bacillati</taxon>
        <taxon>Bacillota</taxon>
        <taxon>Bacilli</taxon>
        <taxon>Bacillales</taxon>
        <taxon>Bacillaceae</taxon>
        <taxon>Paenalkalicoccus</taxon>
    </lineage>
</organism>
<sequence length="431" mass="49453">MKVRLGILGPRDSVSMMEEVVRPFEDFDWTSYYYETTEETEDLIKQAEGSVDCWLFSGQAPYAYALQKGLVQPENAFFPPLHGASLVGALLNMFFHEKNPTHVTLDTIDEEEFLHVKSEHDLVGLDVTSYSYDGYRSADDIIQFHSEAHAENGSTIALTCIRYVYQTLRERGIPVYRITASRFDVSETLKFIRERRSASWYRSHQLAIIGIDVREPSTSLEDYHSFRRKHRELDLKRILYRYAEDVKGSFVQMGDGLFHLFTTRGEVERRPLPFALMEEVSLQTKLQIGIAIGYGNSAMQAETHVQEALQQVRRTDERVIYAVDEEKRQTEHFPSSDSVTYSVQSGDLPAVDKLKGRVAPGVVSKILSYARYHQQYEVTSKDLAAWLASSERNARRILHELEEAGYAEAIGEEQGVRRGRPRRLFKLMLGK</sequence>
<dbReference type="AlphaFoldDB" id="A0A859FBJ4"/>
<evidence type="ECO:0008006" key="3">
    <source>
        <dbReference type="Google" id="ProtNLM"/>
    </source>
</evidence>
<dbReference type="Proteomes" id="UP000318138">
    <property type="component" value="Chromosome"/>
</dbReference>
<evidence type="ECO:0000313" key="2">
    <source>
        <dbReference type="Proteomes" id="UP000318138"/>
    </source>
</evidence>
<dbReference type="SUPFAM" id="SSF46785">
    <property type="entry name" value="Winged helix' DNA-binding domain"/>
    <property type="match status" value="1"/>
</dbReference>
<name>A0A859FBJ4_9BACI</name>
<accession>A0A859FBJ4</accession>
<dbReference type="RefSeq" id="WP_176008371.1">
    <property type="nucleotide sequence ID" value="NZ_CP041372.2"/>
</dbReference>
<dbReference type="KEGG" id="psua:FLK61_26605"/>
<proteinExistence type="predicted"/>
<dbReference type="InterPro" id="IPR036390">
    <property type="entry name" value="WH_DNA-bd_sf"/>
</dbReference>
<protein>
    <recommendedName>
        <fullName evidence="3">Transcriptional regulator</fullName>
    </recommendedName>
</protein>
<dbReference type="Gene3D" id="3.30.70.270">
    <property type="match status" value="1"/>
</dbReference>
<reference evidence="2" key="1">
    <citation type="submission" date="2019-07" db="EMBL/GenBank/DDBJ databases">
        <title>Bacillus alkalisoli sp. nov. isolated from saline soil.</title>
        <authorList>
            <person name="Sun J.-Q."/>
            <person name="Xu L."/>
        </authorList>
    </citation>
    <scope>NUCLEOTIDE SEQUENCE [LARGE SCALE GENOMIC DNA]</scope>
    <source>
        <strain evidence="2">M4U3P1</strain>
    </source>
</reference>